<keyword evidence="7" id="KW-0694">RNA-binding</keyword>
<dbReference type="RefSeq" id="XP_028148627.1">
    <property type="nucleotide sequence ID" value="XM_028292826.1"/>
</dbReference>
<evidence type="ECO:0000256" key="5">
    <source>
        <dbReference type="ARBA" id="ARBA00022806"/>
    </source>
</evidence>
<protein>
    <recommendedName>
        <fullName evidence="2">RNA helicase</fullName>
        <ecNumber evidence="2">3.6.4.13</ecNumber>
    </recommendedName>
</protein>
<comment type="similarity">
    <text evidence="9">Belongs to the DEAD box helicase family. DDX52/ROK1 subfamily.</text>
</comment>
<dbReference type="GO" id="GO:0003724">
    <property type="term" value="F:RNA helicase activity"/>
    <property type="evidence" value="ECO:0007669"/>
    <property type="project" value="UniProtKB-EC"/>
</dbReference>
<dbReference type="PROSITE" id="PS51194">
    <property type="entry name" value="HELICASE_CTER"/>
    <property type="match status" value="1"/>
</dbReference>
<dbReference type="InterPro" id="IPR027417">
    <property type="entry name" value="P-loop_NTPase"/>
</dbReference>
<evidence type="ECO:0000256" key="11">
    <source>
        <dbReference type="SAM" id="MobiDB-lite"/>
    </source>
</evidence>
<evidence type="ECO:0000256" key="4">
    <source>
        <dbReference type="ARBA" id="ARBA00022801"/>
    </source>
</evidence>
<dbReference type="GO" id="GO:0003723">
    <property type="term" value="F:RNA binding"/>
    <property type="evidence" value="ECO:0007669"/>
    <property type="project" value="UniProtKB-KW"/>
</dbReference>
<sequence length="239" mass="27368">NAATELVDQELLFVGNEQGKLLAFRDLVRKGLSPPVLVFVQSKERAQHLFNELIYDGINVDAIHSDRTQLQRDNTVRSFREGRIWVLICTELMARGVDFKGVNLVINYDFPPSAISYVHRIGRAGRAGRRGKAITFFTVEDTVNLRSIAHILKESGCEVPPYMLTMKKISKTKRKQLEVSAPKRDEIITKPLYDRLSGGKRKKLREINSKLKEKLQLQKKKKKPKKKQIKSNNNKDNIS</sequence>
<accession>A0A6P7GRE6</accession>
<feature type="region of interest" description="Disordered" evidence="11">
    <location>
        <begin position="213"/>
        <end position="239"/>
    </location>
</feature>
<dbReference type="Gene3D" id="3.40.50.300">
    <property type="entry name" value="P-loop containing nucleotide triphosphate hydrolases"/>
    <property type="match status" value="1"/>
</dbReference>
<evidence type="ECO:0000256" key="9">
    <source>
        <dbReference type="ARBA" id="ARBA00024355"/>
    </source>
</evidence>
<dbReference type="GO" id="GO:0005524">
    <property type="term" value="F:ATP binding"/>
    <property type="evidence" value="ECO:0007669"/>
    <property type="project" value="UniProtKB-KW"/>
</dbReference>
<keyword evidence="4" id="KW-0378">Hydrolase</keyword>
<organism evidence="13">
    <name type="scientific">Diabrotica virgifera virgifera</name>
    <name type="common">western corn rootworm</name>
    <dbReference type="NCBI Taxonomy" id="50390"/>
    <lineage>
        <taxon>Eukaryota</taxon>
        <taxon>Metazoa</taxon>
        <taxon>Ecdysozoa</taxon>
        <taxon>Arthropoda</taxon>
        <taxon>Hexapoda</taxon>
        <taxon>Insecta</taxon>
        <taxon>Pterygota</taxon>
        <taxon>Neoptera</taxon>
        <taxon>Endopterygota</taxon>
        <taxon>Coleoptera</taxon>
        <taxon>Polyphaga</taxon>
        <taxon>Cucujiformia</taxon>
        <taxon>Chrysomeloidea</taxon>
        <taxon>Chrysomelidae</taxon>
        <taxon>Galerucinae</taxon>
        <taxon>Diabroticina</taxon>
        <taxon>Diabroticites</taxon>
        <taxon>Diabrotica</taxon>
    </lineage>
</organism>
<comment type="catalytic activity">
    <reaction evidence="10">
        <text>ATP + H2O = ADP + phosphate + H(+)</text>
        <dbReference type="Rhea" id="RHEA:13065"/>
        <dbReference type="ChEBI" id="CHEBI:15377"/>
        <dbReference type="ChEBI" id="CHEBI:15378"/>
        <dbReference type="ChEBI" id="CHEBI:30616"/>
        <dbReference type="ChEBI" id="CHEBI:43474"/>
        <dbReference type="ChEBI" id="CHEBI:456216"/>
        <dbReference type="EC" id="3.6.4.13"/>
    </reaction>
</comment>
<feature type="non-terminal residue" evidence="13">
    <location>
        <position position="1"/>
    </location>
</feature>
<proteinExistence type="inferred from homology"/>
<comment type="subcellular location">
    <subcellularLocation>
        <location evidence="1">Nucleus</location>
        <location evidence="1">Nucleolus</location>
    </subcellularLocation>
</comment>
<dbReference type="SMART" id="SM00490">
    <property type="entry name" value="HELICc"/>
    <property type="match status" value="1"/>
</dbReference>
<dbReference type="PANTHER" id="PTHR47959">
    <property type="entry name" value="ATP-DEPENDENT RNA HELICASE RHLE-RELATED"/>
    <property type="match status" value="1"/>
</dbReference>
<evidence type="ECO:0000256" key="8">
    <source>
        <dbReference type="ARBA" id="ARBA00023242"/>
    </source>
</evidence>
<dbReference type="AlphaFoldDB" id="A0A6P7GRE6"/>
<keyword evidence="3" id="KW-0547">Nucleotide-binding</keyword>
<dbReference type="Pfam" id="PF00271">
    <property type="entry name" value="Helicase_C"/>
    <property type="match status" value="1"/>
</dbReference>
<reference evidence="13" key="1">
    <citation type="submission" date="2025-08" db="UniProtKB">
        <authorList>
            <consortium name="RefSeq"/>
        </authorList>
    </citation>
    <scope>IDENTIFICATION</scope>
    <source>
        <tissue evidence="13">Whole insect</tissue>
    </source>
</reference>
<dbReference type="GO" id="GO:0005829">
    <property type="term" value="C:cytosol"/>
    <property type="evidence" value="ECO:0007669"/>
    <property type="project" value="TreeGrafter"/>
</dbReference>
<dbReference type="InParanoid" id="A0A6P7GRE6"/>
<dbReference type="GO" id="GO:0016787">
    <property type="term" value="F:hydrolase activity"/>
    <property type="evidence" value="ECO:0007669"/>
    <property type="project" value="UniProtKB-KW"/>
</dbReference>
<feature type="compositionally biased region" description="Low complexity" evidence="11">
    <location>
        <begin position="230"/>
        <end position="239"/>
    </location>
</feature>
<evidence type="ECO:0000256" key="1">
    <source>
        <dbReference type="ARBA" id="ARBA00004604"/>
    </source>
</evidence>
<keyword evidence="5 13" id="KW-0347">Helicase</keyword>
<keyword evidence="8" id="KW-0539">Nucleus</keyword>
<dbReference type="SUPFAM" id="SSF52540">
    <property type="entry name" value="P-loop containing nucleoside triphosphate hydrolases"/>
    <property type="match status" value="1"/>
</dbReference>
<evidence type="ECO:0000256" key="2">
    <source>
        <dbReference type="ARBA" id="ARBA00012552"/>
    </source>
</evidence>
<dbReference type="InterPro" id="IPR001650">
    <property type="entry name" value="Helicase_C-like"/>
</dbReference>
<gene>
    <name evidence="13" type="primary">LOC114342030</name>
</gene>
<dbReference type="CDD" id="cd18787">
    <property type="entry name" value="SF2_C_DEAD"/>
    <property type="match status" value="1"/>
</dbReference>
<dbReference type="InterPro" id="IPR050079">
    <property type="entry name" value="DEAD_box_RNA_helicase"/>
</dbReference>
<evidence type="ECO:0000256" key="7">
    <source>
        <dbReference type="ARBA" id="ARBA00022884"/>
    </source>
</evidence>
<feature type="compositionally biased region" description="Basic residues" evidence="11">
    <location>
        <begin position="217"/>
        <end position="229"/>
    </location>
</feature>
<dbReference type="PANTHER" id="PTHR47959:SF15">
    <property type="entry name" value="RNA HELICASE"/>
    <property type="match status" value="1"/>
</dbReference>
<dbReference type="FunFam" id="3.40.50.300:FF:000759">
    <property type="entry name" value="probable ATP-dependent RNA helicase DDX52"/>
    <property type="match status" value="1"/>
</dbReference>
<evidence type="ECO:0000256" key="6">
    <source>
        <dbReference type="ARBA" id="ARBA00022840"/>
    </source>
</evidence>
<evidence type="ECO:0000256" key="3">
    <source>
        <dbReference type="ARBA" id="ARBA00022741"/>
    </source>
</evidence>
<evidence type="ECO:0000256" key="10">
    <source>
        <dbReference type="ARBA" id="ARBA00047984"/>
    </source>
</evidence>
<keyword evidence="6" id="KW-0067">ATP-binding</keyword>
<name>A0A6P7GRE6_DIAVI</name>
<dbReference type="GO" id="GO:0005730">
    <property type="term" value="C:nucleolus"/>
    <property type="evidence" value="ECO:0007669"/>
    <property type="project" value="UniProtKB-SubCell"/>
</dbReference>
<dbReference type="EC" id="3.6.4.13" evidence="2"/>
<evidence type="ECO:0000313" key="13">
    <source>
        <dbReference type="RefSeq" id="XP_028148627.1"/>
    </source>
</evidence>
<evidence type="ECO:0000259" key="12">
    <source>
        <dbReference type="PROSITE" id="PS51194"/>
    </source>
</evidence>
<feature type="domain" description="Helicase C-terminal" evidence="12">
    <location>
        <begin position="6"/>
        <end position="167"/>
    </location>
</feature>